<name>A0A699K6T2_TANCI</name>
<feature type="non-terminal residue" evidence="2">
    <location>
        <position position="397"/>
    </location>
</feature>
<sequence length="397" mass="45357">MLDGTALNPHLQELHLYHPNHPKIHQSVAEETTLMPHDSPLQSAHSLRRDEGSLSLNELTVLCTSLSTKVQSLEKDLQQTKKGRSLIEELDMDADIYLVLLHAIDQGRKSDDTQVSGQPEDQLGIFSAAKVLADAAEQGRSVVNVQTYTIQRKRVNTASTLVSTADVSTASEMVNIAGLKAMVKEVERQSTKEDKGKKSDDSSKPTRKKILARKRVGGNDSQESVKKQKLEDDAENKELKAYLDIVSEDEFVMKVESLETKYPIIDWKTHVLIEHFMYYQIIRADGSSKNYKIFSEMLDDFDRQDMMDLHRLVEERYTTTSPKGYDLLLWGDLKTLFEPNEENELWKNLHEYNLISWRLCDSSGIHILLLDNRIAIHMLIEKKYPLGQEMISKMLNK</sequence>
<comment type="caution">
    <text evidence="2">The sequence shown here is derived from an EMBL/GenBank/DDBJ whole genome shotgun (WGS) entry which is preliminary data.</text>
</comment>
<dbReference type="EMBL" id="BKCJ010475084">
    <property type="protein sequence ID" value="GFA71973.1"/>
    <property type="molecule type" value="Genomic_DNA"/>
</dbReference>
<feature type="compositionally biased region" description="Basic residues" evidence="1">
    <location>
        <begin position="205"/>
        <end position="216"/>
    </location>
</feature>
<feature type="compositionally biased region" description="Basic and acidic residues" evidence="1">
    <location>
        <begin position="187"/>
        <end position="204"/>
    </location>
</feature>
<accession>A0A699K6T2</accession>
<evidence type="ECO:0000256" key="1">
    <source>
        <dbReference type="SAM" id="MobiDB-lite"/>
    </source>
</evidence>
<protein>
    <submittedName>
        <fullName evidence="2">Uncharacterized protein</fullName>
    </submittedName>
</protein>
<feature type="region of interest" description="Disordered" evidence="1">
    <location>
        <begin position="187"/>
        <end position="231"/>
    </location>
</feature>
<gene>
    <name evidence="2" type="ORF">Tci_643945</name>
</gene>
<evidence type="ECO:0000313" key="2">
    <source>
        <dbReference type="EMBL" id="GFA71973.1"/>
    </source>
</evidence>
<proteinExistence type="predicted"/>
<organism evidence="2">
    <name type="scientific">Tanacetum cinerariifolium</name>
    <name type="common">Dalmatian daisy</name>
    <name type="synonym">Chrysanthemum cinerariifolium</name>
    <dbReference type="NCBI Taxonomy" id="118510"/>
    <lineage>
        <taxon>Eukaryota</taxon>
        <taxon>Viridiplantae</taxon>
        <taxon>Streptophyta</taxon>
        <taxon>Embryophyta</taxon>
        <taxon>Tracheophyta</taxon>
        <taxon>Spermatophyta</taxon>
        <taxon>Magnoliopsida</taxon>
        <taxon>eudicotyledons</taxon>
        <taxon>Gunneridae</taxon>
        <taxon>Pentapetalae</taxon>
        <taxon>asterids</taxon>
        <taxon>campanulids</taxon>
        <taxon>Asterales</taxon>
        <taxon>Asteraceae</taxon>
        <taxon>Asteroideae</taxon>
        <taxon>Anthemideae</taxon>
        <taxon>Anthemidinae</taxon>
        <taxon>Tanacetum</taxon>
    </lineage>
</organism>
<reference evidence="2" key="1">
    <citation type="journal article" date="2019" name="Sci. Rep.">
        <title>Draft genome of Tanacetum cinerariifolium, the natural source of mosquito coil.</title>
        <authorList>
            <person name="Yamashiro T."/>
            <person name="Shiraishi A."/>
            <person name="Satake H."/>
            <person name="Nakayama K."/>
        </authorList>
    </citation>
    <scope>NUCLEOTIDE SEQUENCE</scope>
</reference>
<dbReference type="AlphaFoldDB" id="A0A699K6T2"/>